<reference evidence="3" key="2">
    <citation type="submission" date="2019-09" db="UniProtKB">
        <authorList>
            <consortium name="WormBaseParasite"/>
        </authorList>
    </citation>
    <scope>IDENTIFICATION</scope>
</reference>
<accession>A0A3P8BVN0</accession>
<dbReference type="EMBL" id="UZAH01026422">
    <property type="protein sequence ID" value="VDO80458.1"/>
    <property type="molecule type" value="Genomic_DNA"/>
</dbReference>
<name>A0A183FP69_HELPZ</name>
<gene>
    <name evidence="1" type="ORF">HPBE_LOCUS9382</name>
</gene>
<sequence length="123" mass="14449">MPKLDNEPQFFENVLNGHGPDMNRSISTKALLYLLDFLTDGRYEKDIKKSDGYAELKRSFKSKKSANLQQSLNKFAGLVEELVDEYEEEARDYFREKEQYLKNIVRMATLVLRRSPLMRSFSD</sequence>
<accession>A0A183FP69</accession>
<protein>
    <submittedName>
        <fullName evidence="3">DUF3375 domain-containing protein</fullName>
    </submittedName>
</protein>
<keyword evidence="2" id="KW-1185">Reference proteome</keyword>
<reference evidence="1 2" key="1">
    <citation type="submission" date="2018-11" db="EMBL/GenBank/DDBJ databases">
        <authorList>
            <consortium name="Pathogen Informatics"/>
        </authorList>
    </citation>
    <scope>NUCLEOTIDE SEQUENCE [LARGE SCALE GENOMIC DNA]</scope>
</reference>
<dbReference type="OrthoDB" id="5869385at2759"/>
<dbReference type="AlphaFoldDB" id="A0A183FP69"/>
<evidence type="ECO:0000313" key="1">
    <source>
        <dbReference type="EMBL" id="VDO80458.1"/>
    </source>
</evidence>
<evidence type="ECO:0000313" key="3">
    <source>
        <dbReference type="WBParaSite" id="HPBE_0000938101-mRNA-1"/>
    </source>
</evidence>
<proteinExistence type="predicted"/>
<dbReference type="Proteomes" id="UP000050761">
    <property type="component" value="Unassembled WGS sequence"/>
</dbReference>
<dbReference type="WBParaSite" id="HPBE_0000938101-mRNA-1">
    <property type="protein sequence ID" value="HPBE_0000938101-mRNA-1"/>
    <property type="gene ID" value="HPBE_0000938101"/>
</dbReference>
<evidence type="ECO:0000313" key="2">
    <source>
        <dbReference type="Proteomes" id="UP000050761"/>
    </source>
</evidence>
<organism evidence="2 3">
    <name type="scientific">Heligmosomoides polygyrus</name>
    <name type="common">Parasitic roundworm</name>
    <dbReference type="NCBI Taxonomy" id="6339"/>
    <lineage>
        <taxon>Eukaryota</taxon>
        <taxon>Metazoa</taxon>
        <taxon>Ecdysozoa</taxon>
        <taxon>Nematoda</taxon>
        <taxon>Chromadorea</taxon>
        <taxon>Rhabditida</taxon>
        <taxon>Rhabditina</taxon>
        <taxon>Rhabditomorpha</taxon>
        <taxon>Strongyloidea</taxon>
        <taxon>Heligmosomidae</taxon>
        <taxon>Heligmosomoides</taxon>
    </lineage>
</organism>